<proteinExistence type="predicted"/>
<comment type="caution">
    <text evidence="2">The sequence shown here is derived from an EMBL/GenBank/DDBJ whole genome shotgun (WGS) entry which is preliminary data.</text>
</comment>
<evidence type="ECO:0000313" key="3">
    <source>
        <dbReference type="Proteomes" id="UP000887013"/>
    </source>
</evidence>
<dbReference type="EMBL" id="BMAW01004634">
    <property type="protein sequence ID" value="GFS90088.1"/>
    <property type="molecule type" value="Genomic_DNA"/>
</dbReference>
<dbReference type="AlphaFoldDB" id="A0A8X6N2K3"/>
<dbReference type="Proteomes" id="UP000887013">
    <property type="component" value="Unassembled WGS sequence"/>
</dbReference>
<keyword evidence="3" id="KW-1185">Reference proteome</keyword>
<gene>
    <name evidence="2" type="ORF">NPIL_319481</name>
</gene>
<protein>
    <submittedName>
        <fullName evidence="2">Uncharacterized protein</fullName>
    </submittedName>
</protein>
<accession>A0A8X6N2K3</accession>
<evidence type="ECO:0000256" key="1">
    <source>
        <dbReference type="SAM" id="MobiDB-lite"/>
    </source>
</evidence>
<reference evidence="2" key="1">
    <citation type="submission" date="2020-08" db="EMBL/GenBank/DDBJ databases">
        <title>Multicomponent nature underlies the extraordinary mechanical properties of spider dragline silk.</title>
        <authorList>
            <person name="Kono N."/>
            <person name="Nakamura H."/>
            <person name="Mori M."/>
            <person name="Yoshida Y."/>
            <person name="Ohtoshi R."/>
            <person name="Malay A.D."/>
            <person name="Moran D.A.P."/>
            <person name="Tomita M."/>
            <person name="Numata K."/>
            <person name="Arakawa K."/>
        </authorList>
    </citation>
    <scope>NUCLEOTIDE SEQUENCE</scope>
</reference>
<feature type="compositionally biased region" description="Basic and acidic residues" evidence="1">
    <location>
        <begin position="54"/>
        <end position="85"/>
    </location>
</feature>
<sequence length="85" mass="9627">MVELAGVITASSVQRRSKTLLEFPSSTGHPFWGVVAQDKSQGKMQINYLFPSPSEEKKQQKQDGRRMTTVDARTEGHDPFQRFSK</sequence>
<evidence type="ECO:0000313" key="2">
    <source>
        <dbReference type="EMBL" id="GFS90088.1"/>
    </source>
</evidence>
<name>A0A8X6N2K3_NEPPI</name>
<feature type="region of interest" description="Disordered" evidence="1">
    <location>
        <begin position="50"/>
        <end position="85"/>
    </location>
</feature>
<organism evidence="2 3">
    <name type="scientific">Nephila pilipes</name>
    <name type="common">Giant wood spider</name>
    <name type="synonym">Nephila maculata</name>
    <dbReference type="NCBI Taxonomy" id="299642"/>
    <lineage>
        <taxon>Eukaryota</taxon>
        <taxon>Metazoa</taxon>
        <taxon>Ecdysozoa</taxon>
        <taxon>Arthropoda</taxon>
        <taxon>Chelicerata</taxon>
        <taxon>Arachnida</taxon>
        <taxon>Araneae</taxon>
        <taxon>Araneomorphae</taxon>
        <taxon>Entelegynae</taxon>
        <taxon>Araneoidea</taxon>
        <taxon>Nephilidae</taxon>
        <taxon>Nephila</taxon>
    </lineage>
</organism>